<dbReference type="AlphaFoldDB" id="A0A6N1MWD4"/>
<dbReference type="Proteomes" id="UP000509126">
    <property type="component" value="Chromosome"/>
</dbReference>
<sequence length="123" mass="14156">MSHNNVGVIGTPPFKPSALSMAIAVAIATQPKQEDEPHWLDVEEGPLCERFDNFLNSWTDDTEFTIEHESSDALDLYCMTADGIPFSFRRIDDRYSLLFDNESETIQQETFEFFVEQLKYLPL</sequence>
<evidence type="ECO:0000313" key="1">
    <source>
        <dbReference type="EMBL" id="QKU21720.1"/>
    </source>
</evidence>
<proteinExistence type="predicted"/>
<reference evidence="1 2" key="1">
    <citation type="submission" date="2019-11" db="EMBL/GenBank/DDBJ databases">
        <title>FDA dAtabase for Regulatory Grade micrObial Sequences (FDA-ARGOS): Supporting development and validation of Infectious Disease Dx tests.</title>
        <authorList>
            <person name="Patel R."/>
            <person name="Rucinski S."/>
            <person name="Tallon L."/>
            <person name="Sadzewicz L."/>
            <person name="Vavikolanu K."/>
            <person name="Mehta A."/>
            <person name="Aluvathingal J."/>
            <person name="Nadendla S."/>
            <person name="Nandy P."/>
            <person name="Geyer C."/>
            <person name="Yan Y."/>
            <person name="Sichtig H."/>
        </authorList>
    </citation>
    <scope>NUCLEOTIDE SEQUENCE [LARGE SCALE GENOMIC DNA]</scope>
    <source>
        <strain evidence="1 2">FDAARGOS_557</strain>
    </source>
</reference>
<evidence type="ECO:0000313" key="2">
    <source>
        <dbReference type="Proteomes" id="UP000509126"/>
    </source>
</evidence>
<gene>
    <name evidence="1" type="ORF">FOB19_10100</name>
</gene>
<organism evidence="1 2">
    <name type="scientific">Acinetobacter lwoffii</name>
    <dbReference type="NCBI Taxonomy" id="28090"/>
    <lineage>
        <taxon>Bacteria</taxon>
        <taxon>Pseudomonadati</taxon>
        <taxon>Pseudomonadota</taxon>
        <taxon>Gammaproteobacteria</taxon>
        <taxon>Moraxellales</taxon>
        <taxon>Moraxellaceae</taxon>
        <taxon>Acinetobacter</taxon>
    </lineage>
</organism>
<name>A0A6N1MWD4_ACILW</name>
<protein>
    <submittedName>
        <fullName evidence="1">Uncharacterized protein</fullName>
    </submittedName>
</protein>
<dbReference type="EMBL" id="CP054803">
    <property type="protein sequence ID" value="QKU21720.1"/>
    <property type="molecule type" value="Genomic_DNA"/>
</dbReference>
<accession>A0A6N1MWD4</accession>
<dbReference type="RefSeq" id="WP_174894446.1">
    <property type="nucleotide sequence ID" value="NZ_CP054803.1"/>
</dbReference>